<evidence type="ECO:0000256" key="3">
    <source>
        <dbReference type="ARBA" id="ARBA00012438"/>
    </source>
</evidence>
<dbReference type="AlphaFoldDB" id="A0A6J4K3U3"/>
<comment type="catalytic activity">
    <reaction evidence="1">
        <text>ATP + protein L-histidine = ADP + protein N-phospho-L-histidine.</text>
        <dbReference type="EC" id="2.7.13.3"/>
    </reaction>
</comment>
<dbReference type="GO" id="GO:0000155">
    <property type="term" value="F:phosphorelay sensor kinase activity"/>
    <property type="evidence" value="ECO:0007669"/>
    <property type="project" value="InterPro"/>
</dbReference>
<feature type="transmembrane region" description="Helical" evidence="7">
    <location>
        <begin position="35"/>
        <end position="54"/>
    </location>
</feature>
<dbReference type="CDD" id="cd00130">
    <property type="entry name" value="PAS"/>
    <property type="match status" value="1"/>
</dbReference>
<dbReference type="InterPro" id="IPR036890">
    <property type="entry name" value="HATPase_C_sf"/>
</dbReference>
<dbReference type="Gene3D" id="6.10.340.10">
    <property type="match status" value="1"/>
</dbReference>
<evidence type="ECO:0000259" key="8">
    <source>
        <dbReference type="PROSITE" id="PS50109"/>
    </source>
</evidence>
<evidence type="ECO:0000256" key="6">
    <source>
        <dbReference type="ARBA" id="ARBA00022777"/>
    </source>
</evidence>
<feature type="transmembrane region" description="Helical" evidence="7">
    <location>
        <begin position="7"/>
        <end position="29"/>
    </location>
</feature>
<feature type="domain" description="PAS" evidence="9">
    <location>
        <begin position="114"/>
        <end position="158"/>
    </location>
</feature>
<dbReference type="SMART" id="SM00387">
    <property type="entry name" value="HATPase_c"/>
    <property type="match status" value="1"/>
</dbReference>
<dbReference type="SUPFAM" id="SSF47384">
    <property type="entry name" value="Homodimeric domain of signal transducing histidine kinase"/>
    <property type="match status" value="1"/>
</dbReference>
<keyword evidence="4" id="KW-0597">Phosphoprotein</keyword>
<dbReference type="InterPro" id="IPR036097">
    <property type="entry name" value="HisK_dim/P_sf"/>
</dbReference>
<evidence type="ECO:0000313" key="11">
    <source>
        <dbReference type="EMBL" id="CAA9295099.1"/>
    </source>
</evidence>
<accession>A0A6J4K3U3</accession>
<keyword evidence="7" id="KW-0812">Transmembrane</keyword>
<dbReference type="InterPro" id="IPR003594">
    <property type="entry name" value="HATPase_dom"/>
</dbReference>
<protein>
    <recommendedName>
        <fullName evidence="3">histidine kinase</fullName>
        <ecNumber evidence="3">2.7.13.3</ecNumber>
    </recommendedName>
</protein>
<dbReference type="PROSITE" id="PS50885">
    <property type="entry name" value="HAMP"/>
    <property type="match status" value="1"/>
</dbReference>
<keyword evidence="7" id="KW-0472">Membrane</keyword>
<dbReference type="EMBL" id="CADCTW010000001">
    <property type="protein sequence ID" value="CAA9295099.1"/>
    <property type="molecule type" value="Genomic_DNA"/>
</dbReference>
<keyword evidence="7" id="KW-1133">Transmembrane helix</keyword>
<comment type="subcellular location">
    <subcellularLocation>
        <location evidence="2">Membrane</location>
    </subcellularLocation>
</comment>
<dbReference type="InterPro" id="IPR003660">
    <property type="entry name" value="HAMP_dom"/>
</dbReference>
<feature type="domain" description="HAMP" evidence="10">
    <location>
        <begin position="56"/>
        <end position="109"/>
    </location>
</feature>
<evidence type="ECO:0000259" key="10">
    <source>
        <dbReference type="PROSITE" id="PS50885"/>
    </source>
</evidence>
<feature type="domain" description="Histidine kinase" evidence="8">
    <location>
        <begin position="229"/>
        <end position="434"/>
    </location>
</feature>
<evidence type="ECO:0000256" key="5">
    <source>
        <dbReference type="ARBA" id="ARBA00022679"/>
    </source>
</evidence>
<dbReference type="Gene3D" id="3.30.565.10">
    <property type="entry name" value="Histidine kinase-like ATPase, C-terminal domain"/>
    <property type="match status" value="1"/>
</dbReference>
<name>A0A6J4K3U3_9BACT</name>
<dbReference type="PROSITE" id="PS50109">
    <property type="entry name" value="HIS_KIN"/>
    <property type="match status" value="1"/>
</dbReference>
<dbReference type="Gene3D" id="1.10.287.130">
    <property type="match status" value="1"/>
</dbReference>
<dbReference type="PROSITE" id="PS50112">
    <property type="entry name" value="PAS"/>
    <property type="match status" value="1"/>
</dbReference>
<evidence type="ECO:0000256" key="2">
    <source>
        <dbReference type="ARBA" id="ARBA00004370"/>
    </source>
</evidence>
<dbReference type="CDD" id="cd00082">
    <property type="entry name" value="HisKA"/>
    <property type="match status" value="1"/>
</dbReference>
<proteinExistence type="predicted"/>
<dbReference type="PANTHER" id="PTHR43065">
    <property type="entry name" value="SENSOR HISTIDINE KINASE"/>
    <property type="match status" value="1"/>
</dbReference>
<dbReference type="Pfam" id="PF08448">
    <property type="entry name" value="PAS_4"/>
    <property type="match status" value="1"/>
</dbReference>
<gene>
    <name evidence="11" type="ORF">AVDCRST_MAG68-1788</name>
</gene>
<dbReference type="InterPro" id="IPR013656">
    <property type="entry name" value="PAS_4"/>
</dbReference>
<organism evidence="11">
    <name type="scientific">uncultured Gemmatimonadota bacterium</name>
    <dbReference type="NCBI Taxonomy" id="203437"/>
    <lineage>
        <taxon>Bacteria</taxon>
        <taxon>Pseudomonadati</taxon>
        <taxon>Gemmatimonadota</taxon>
        <taxon>environmental samples</taxon>
    </lineage>
</organism>
<dbReference type="InterPro" id="IPR035965">
    <property type="entry name" value="PAS-like_dom_sf"/>
</dbReference>
<dbReference type="SUPFAM" id="SSF55785">
    <property type="entry name" value="PYP-like sensor domain (PAS domain)"/>
    <property type="match status" value="1"/>
</dbReference>
<dbReference type="InterPro" id="IPR003661">
    <property type="entry name" value="HisK_dim/P_dom"/>
</dbReference>
<evidence type="ECO:0000259" key="9">
    <source>
        <dbReference type="PROSITE" id="PS50112"/>
    </source>
</evidence>
<dbReference type="Pfam" id="PF02518">
    <property type="entry name" value="HATPase_c"/>
    <property type="match status" value="1"/>
</dbReference>
<dbReference type="GO" id="GO:0016020">
    <property type="term" value="C:membrane"/>
    <property type="evidence" value="ECO:0007669"/>
    <property type="project" value="UniProtKB-SubCell"/>
</dbReference>
<keyword evidence="6 11" id="KW-0418">Kinase</keyword>
<dbReference type="PRINTS" id="PR00344">
    <property type="entry name" value="BCTRLSENSOR"/>
</dbReference>
<dbReference type="EC" id="2.7.13.3" evidence="3"/>
<dbReference type="PANTHER" id="PTHR43065:SF51">
    <property type="entry name" value="HISTIDINE KINASE"/>
    <property type="match status" value="1"/>
</dbReference>
<dbReference type="SUPFAM" id="SSF55874">
    <property type="entry name" value="ATPase domain of HSP90 chaperone/DNA topoisomerase II/histidine kinase"/>
    <property type="match status" value="1"/>
</dbReference>
<evidence type="ECO:0000256" key="7">
    <source>
        <dbReference type="SAM" id="Phobius"/>
    </source>
</evidence>
<sequence length="434" mass="47069">MRHQTQIFVLALLGGLPGVLLSAILLWRGGYAGDTLWTAAVGIGGFWVVVSWMVRERAVRPLQTLSNLLAALREGDFSLRARGARPDDALGLALVEANALGETLREQRIGAMEATALLRRVMAEIDVAVFAIGDDGRVRLANRAGERLLDRPAERLLGFPADEVELDDFLEGESPRTVEHAFPGGTGRWEVRRGPFRQGGRQHQLLVVADVSRVLREEERQAWQRLIRVLSHEINNSLAPIQSIAGTLQQMVDEDTVPGELGEDLRGGLAIISGRSRSLSRFMAEYARLARLPPPSLRPLDVGPWVRQTAGLETRLPVSVVPGAPAEVPADPDQLDQLLINLVRNATDAALETGGGVRVGWSGDAENVEVWVEDDGPGLANTANLFVPFFTTKRNGTGIGLALSRQIAEAHGGTLTLENRPDARGCIARLVLPK</sequence>
<keyword evidence="5" id="KW-0808">Transferase</keyword>
<dbReference type="InterPro" id="IPR004358">
    <property type="entry name" value="Sig_transdc_His_kin-like_C"/>
</dbReference>
<evidence type="ECO:0000256" key="4">
    <source>
        <dbReference type="ARBA" id="ARBA00022553"/>
    </source>
</evidence>
<dbReference type="Gene3D" id="3.30.450.20">
    <property type="entry name" value="PAS domain"/>
    <property type="match status" value="1"/>
</dbReference>
<dbReference type="SMART" id="SM00091">
    <property type="entry name" value="PAS"/>
    <property type="match status" value="1"/>
</dbReference>
<dbReference type="InterPro" id="IPR000014">
    <property type="entry name" value="PAS"/>
</dbReference>
<evidence type="ECO:0000256" key="1">
    <source>
        <dbReference type="ARBA" id="ARBA00000085"/>
    </source>
</evidence>
<reference evidence="11" key="1">
    <citation type="submission" date="2020-02" db="EMBL/GenBank/DDBJ databases">
        <authorList>
            <person name="Meier V. D."/>
        </authorList>
    </citation>
    <scope>NUCLEOTIDE SEQUENCE</scope>
    <source>
        <strain evidence="11">AVDCRST_MAG68</strain>
    </source>
</reference>
<dbReference type="InterPro" id="IPR005467">
    <property type="entry name" value="His_kinase_dom"/>
</dbReference>